<feature type="transmembrane region" description="Helical" evidence="2">
    <location>
        <begin position="29"/>
        <end position="54"/>
    </location>
</feature>
<evidence type="ECO:0000256" key="1">
    <source>
        <dbReference type="SAM" id="MobiDB-lite"/>
    </source>
</evidence>
<sequence>MTIPEIPQQAPEPAAPTAASQRRAGGNGLLVALSVVCAVLLLATLGFGAGAAILSVTNVSAAADPGATPTPKPTAKVDRDRTVHGIPVDVVSDIDFGYFFMTDTDARGFTSLYSQIRNHDEKRAAIVFFDVSLYDEDAVLLSRWPSSVYMLPGQVTLFTGVTVGNMLDVASIRIEQTSLKYEEPRSTGTVVLDEARSGDNGLVGGKYTSTLGVEGRGAHVYLIAAVDNEVLGVCWDVENIPASGAFDFRCTLEPASRDEPQPIGTLPDDAVVASYYTLDTIQ</sequence>
<keyword evidence="2" id="KW-0812">Transmembrane</keyword>
<dbReference type="Proteomes" id="UP001165068">
    <property type="component" value="Unassembled WGS sequence"/>
</dbReference>
<feature type="compositionally biased region" description="Low complexity" evidence="1">
    <location>
        <begin position="1"/>
        <end position="19"/>
    </location>
</feature>
<keyword evidence="2" id="KW-1133">Transmembrane helix</keyword>
<protein>
    <submittedName>
        <fullName evidence="3">Uncharacterized protein</fullName>
    </submittedName>
</protein>
<evidence type="ECO:0000256" key="2">
    <source>
        <dbReference type="SAM" id="Phobius"/>
    </source>
</evidence>
<evidence type="ECO:0000313" key="3">
    <source>
        <dbReference type="EMBL" id="GLC84194.1"/>
    </source>
</evidence>
<evidence type="ECO:0000313" key="4">
    <source>
        <dbReference type="Proteomes" id="UP001165068"/>
    </source>
</evidence>
<organism evidence="3 4">
    <name type="scientific">Microbacterium arabinogalactanolyticum</name>
    <dbReference type="NCBI Taxonomy" id="69365"/>
    <lineage>
        <taxon>Bacteria</taxon>
        <taxon>Bacillati</taxon>
        <taxon>Actinomycetota</taxon>
        <taxon>Actinomycetes</taxon>
        <taxon>Micrococcales</taxon>
        <taxon>Microbacteriaceae</taxon>
        <taxon>Microbacterium</taxon>
    </lineage>
</organism>
<comment type="caution">
    <text evidence="3">The sequence shown here is derived from an EMBL/GenBank/DDBJ whole genome shotgun (WGS) entry which is preliminary data.</text>
</comment>
<gene>
    <name evidence="3" type="ORF">MIAR_07820</name>
</gene>
<keyword evidence="2" id="KW-0472">Membrane</keyword>
<proteinExistence type="predicted"/>
<name>A0ABQ5NET8_9MICO</name>
<reference evidence="3" key="1">
    <citation type="submission" date="2022-08" db="EMBL/GenBank/DDBJ databases">
        <title>Draft genome sequence of Microbacterium arabinogalactanolyticum JCM 9171.</title>
        <authorList>
            <person name="Fujita K."/>
            <person name="Ishiwata A."/>
            <person name="Fushinobu S."/>
        </authorList>
    </citation>
    <scope>NUCLEOTIDE SEQUENCE</scope>
    <source>
        <strain evidence="3">JCM 9171</strain>
    </source>
</reference>
<accession>A0ABQ5NET8</accession>
<feature type="region of interest" description="Disordered" evidence="1">
    <location>
        <begin position="1"/>
        <end position="20"/>
    </location>
</feature>
<keyword evidence="4" id="KW-1185">Reference proteome</keyword>
<dbReference type="EMBL" id="BRZC01000003">
    <property type="protein sequence ID" value="GLC84194.1"/>
    <property type="molecule type" value="Genomic_DNA"/>
</dbReference>
<dbReference type="RefSeq" id="WP_285631628.1">
    <property type="nucleotide sequence ID" value="NZ_BAAAUK010000003.1"/>
</dbReference>